<keyword evidence="7" id="KW-0963">Cytoplasm</keyword>
<feature type="active site" evidence="7 8">
    <location>
        <position position="151"/>
    </location>
</feature>
<gene>
    <name evidence="7" type="primary">argC</name>
    <name evidence="10" type="ORF">MAIT1_01386</name>
</gene>
<evidence type="ECO:0000256" key="6">
    <source>
        <dbReference type="ARBA" id="ARBA00050557"/>
    </source>
</evidence>
<dbReference type="EMBL" id="LVJN01000020">
    <property type="protein sequence ID" value="OSM01427.1"/>
    <property type="molecule type" value="Genomic_DNA"/>
</dbReference>
<comment type="catalytic activity">
    <reaction evidence="6 7">
        <text>N-acetyl-L-glutamate 5-semialdehyde + phosphate + NADP(+) = N-acetyl-L-glutamyl 5-phosphate + NADPH + H(+)</text>
        <dbReference type="Rhea" id="RHEA:21588"/>
        <dbReference type="ChEBI" id="CHEBI:15378"/>
        <dbReference type="ChEBI" id="CHEBI:29123"/>
        <dbReference type="ChEBI" id="CHEBI:43474"/>
        <dbReference type="ChEBI" id="CHEBI:57783"/>
        <dbReference type="ChEBI" id="CHEBI:57936"/>
        <dbReference type="ChEBI" id="CHEBI:58349"/>
        <dbReference type="EC" id="1.2.1.38"/>
    </reaction>
</comment>
<dbReference type="STRING" id="1434232.MAIT1_01386"/>
<sequence>MKQPVAILGASGYTGGELARILANHPHVEVVYASSERFAGKPWNAIYPHLGRAGSLILSAMDADAAADAAQIVFCALPHKTSMSVVPRLLERGCTVIDLSADFRLKSAATYEEWYETPHIAPQLLAEAVYGLPELYREQIRGQKLIACPGCYPTSVIVPLYPLVKAGAIEAEGIIADCKSGVSGAGRSPSQGVMLSELNEGFKAYKVGKHRHTAEMEQALSEAAGRELTVRFTPHLLPQSRGILSTCYVKPIGEGDAEAARELLRQAYADEPFVDILPAGVNPATSDVRGANGVRISVDMDHRTGWMLVISVIDNLVKGSSGQATQNLNLAMGWEETTGLETVALFP</sequence>
<proteinExistence type="inferred from homology"/>
<dbReference type="InterPro" id="IPR036291">
    <property type="entry name" value="NAD(P)-bd_dom_sf"/>
</dbReference>
<dbReference type="InterPro" id="IPR023013">
    <property type="entry name" value="AGPR_AS"/>
</dbReference>
<evidence type="ECO:0000256" key="4">
    <source>
        <dbReference type="ARBA" id="ARBA00022857"/>
    </source>
</evidence>
<comment type="subcellular location">
    <subcellularLocation>
        <location evidence="7">Cytoplasm</location>
    </subcellularLocation>
</comment>
<evidence type="ECO:0000256" key="3">
    <source>
        <dbReference type="ARBA" id="ARBA00022605"/>
    </source>
</evidence>
<dbReference type="SUPFAM" id="SSF51735">
    <property type="entry name" value="NAD(P)-binding Rossmann-fold domains"/>
    <property type="match status" value="1"/>
</dbReference>
<dbReference type="InterPro" id="IPR000534">
    <property type="entry name" value="Semialdehyde_DH_NAD-bd"/>
</dbReference>
<evidence type="ECO:0000313" key="11">
    <source>
        <dbReference type="Proteomes" id="UP000194003"/>
    </source>
</evidence>
<keyword evidence="11" id="KW-1185">Reference proteome</keyword>
<dbReference type="InterPro" id="IPR050085">
    <property type="entry name" value="AGPR"/>
</dbReference>
<comment type="caution">
    <text evidence="10">The sequence shown here is derived from an EMBL/GenBank/DDBJ whole genome shotgun (WGS) entry which is preliminary data.</text>
</comment>
<dbReference type="InterPro" id="IPR058924">
    <property type="entry name" value="AGPR_dimerisation_dom"/>
</dbReference>
<evidence type="ECO:0000256" key="1">
    <source>
        <dbReference type="ARBA" id="ARBA00004862"/>
    </source>
</evidence>
<keyword evidence="5 7" id="KW-0560">Oxidoreductase</keyword>
<keyword evidence="4 7" id="KW-0521">NADP</keyword>
<evidence type="ECO:0000256" key="5">
    <source>
        <dbReference type="ARBA" id="ARBA00023002"/>
    </source>
</evidence>
<dbReference type="OrthoDB" id="9801289at2"/>
<evidence type="ECO:0000259" key="9">
    <source>
        <dbReference type="SMART" id="SM00859"/>
    </source>
</evidence>
<dbReference type="GO" id="GO:0005737">
    <property type="term" value="C:cytoplasm"/>
    <property type="evidence" value="ECO:0007669"/>
    <property type="project" value="UniProtKB-SubCell"/>
</dbReference>
<dbReference type="GO" id="GO:0051287">
    <property type="term" value="F:NAD binding"/>
    <property type="evidence" value="ECO:0007669"/>
    <property type="project" value="InterPro"/>
</dbReference>
<accession>A0A1Y2K176</accession>
<dbReference type="Pfam" id="PF01118">
    <property type="entry name" value="Semialdhyde_dh"/>
    <property type="match status" value="1"/>
</dbReference>
<dbReference type="SMART" id="SM00859">
    <property type="entry name" value="Semialdhyde_dh"/>
    <property type="match status" value="1"/>
</dbReference>
<dbReference type="InterPro" id="IPR000706">
    <property type="entry name" value="AGPR_type-1"/>
</dbReference>
<comment type="similarity">
    <text evidence="7">Belongs to the NAGSA dehydrogenase family. Type 1 subfamily.</text>
</comment>
<dbReference type="NCBIfam" id="TIGR01850">
    <property type="entry name" value="argC"/>
    <property type="match status" value="1"/>
</dbReference>
<dbReference type="UniPathway" id="UPA00068">
    <property type="reaction ID" value="UER00108"/>
</dbReference>
<comment type="pathway">
    <text evidence="1 7">Amino-acid biosynthesis; L-arginine biosynthesis; N(2)-acetyl-L-ornithine from L-glutamate: step 3/4.</text>
</comment>
<dbReference type="Gene3D" id="3.40.50.720">
    <property type="entry name" value="NAD(P)-binding Rossmann-like Domain"/>
    <property type="match status" value="1"/>
</dbReference>
<dbReference type="PANTHER" id="PTHR32338">
    <property type="entry name" value="N-ACETYL-GAMMA-GLUTAMYL-PHOSPHATE REDUCTASE, CHLOROPLASTIC-RELATED-RELATED"/>
    <property type="match status" value="1"/>
</dbReference>
<protein>
    <recommendedName>
        <fullName evidence="7">N-acetyl-gamma-glutamyl-phosphate reductase</fullName>
        <shortName evidence="7">AGPR</shortName>
        <ecNumber evidence="7">1.2.1.38</ecNumber>
    </recommendedName>
    <alternativeName>
        <fullName evidence="7">N-acetyl-glutamate semialdehyde dehydrogenase</fullName>
        <shortName evidence="7">NAGSA dehydrogenase</shortName>
    </alternativeName>
</protein>
<dbReference type="EC" id="1.2.1.38" evidence="7"/>
<name>A0A1Y2K176_9PROT</name>
<dbReference type="PANTHER" id="PTHR32338:SF10">
    <property type="entry name" value="N-ACETYL-GAMMA-GLUTAMYL-PHOSPHATE REDUCTASE, CHLOROPLASTIC-RELATED"/>
    <property type="match status" value="1"/>
</dbReference>
<dbReference type="HAMAP" id="MF_00150">
    <property type="entry name" value="ArgC_type1"/>
    <property type="match status" value="1"/>
</dbReference>
<dbReference type="PROSITE" id="PS01224">
    <property type="entry name" value="ARGC"/>
    <property type="match status" value="1"/>
</dbReference>
<dbReference type="GO" id="GO:0070401">
    <property type="term" value="F:NADP+ binding"/>
    <property type="evidence" value="ECO:0007669"/>
    <property type="project" value="InterPro"/>
</dbReference>
<dbReference type="CDD" id="cd17895">
    <property type="entry name" value="AGPR_1_N"/>
    <property type="match status" value="1"/>
</dbReference>
<dbReference type="Pfam" id="PF22698">
    <property type="entry name" value="Semialdhyde_dhC_1"/>
    <property type="match status" value="1"/>
</dbReference>
<dbReference type="RefSeq" id="WP_085442809.1">
    <property type="nucleotide sequence ID" value="NZ_LVJN01000020.1"/>
</dbReference>
<dbReference type="Proteomes" id="UP000194003">
    <property type="component" value="Unassembled WGS sequence"/>
</dbReference>
<keyword evidence="2 7" id="KW-0055">Arginine biosynthesis</keyword>
<dbReference type="Gene3D" id="3.30.360.10">
    <property type="entry name" value="Dihydrodipicolinate Reductase, domain 2"/>
    <property type="match status" value="1"/>
</dbReference>
<dbReference type="CDD" id="cd23934">
    <property type="entry name" value="AGPR_1_C"/>
    <property type="match status" value="1"/>
</dbReference>
<dbReference type="GO" id="GO:0006526">
    <property type="term" value="P:L-arginine biosynthetic process"/>
    <property type="evidence" value="ECO:0007669"/>
    <property type="project" value="UniProtKB-UniRule"/>
</dbReference>
<reference evidence="10 11" key="1">
    <citation type="journal article" date="2016" name="BMC Genomics">
        <title>Combined genomic and structural analyses of a cultured magnetotactic bacterium reveals its niche adaptation to a dynamic environment.</title>
        <authorList>
            <person name="Araujo A.C."/>
            <person name="Morillo V."/>
            <person name="Cypriano J."/>
            <person name="Teixeira L.C."/>
            <person name="Leao P."/>
            <person name="Lyra S."/>
            <person name="Almeida L.G."/>
            <person name="Bazylinski D.A."/>
            <person name="Vasconcellos A.T."/>
            <person name="Abreu F."/>
            <person name="Lins U."/>
        </authorList>
    </citation>
    <scope>NUCLEOTIDE SEQUENCE [LARGE SCALE GENOMIC DNA]</scope>
    <source>
        <strain evidence="10 11">IT-1</strain>
    </source>
</reference>
<dbReference type="SUPFAM" id="SSF55347">
    <property type="entry name" value="Glyceraldehyde-3-phosphate dehydrogenase-like, C-terminal domain"/>
    <property type="match status" value="1"/>
</dbReference>
<keyword evidence="3 7" id="KW-0028">Amino-acid biosynthesis</keyword>
<dbReference type="FunFam" id="3.30.360.10:FF:000014">
    <property type="entry name" value="N-acetyl-gamma-glutamyl-phosphate reductase"/>
    <property type="match status" value="1"/>
</dbReference>
<organism evidence="10 11">
    <name type="scientific">Magnetofaba australis IT-1</name>
    <dbReference type="NCBI Taxonomy" id="1434232"/>
    <lineage>
        <taxon>Bacteria</taxon>
        <taxon>Pseudomonadati</taxon>
        <taxon>Pseudomonadota</taxon>
        <taxon>Magnetococcia</taxon>
        <taxon>Magnetococcales</taxon>
        <taxon>Magnetococcaceae</taxon>
        <taxon>Magnetofaba</taxon>
    </lineage>
</organism>
<evidence type="ECO:0000256" key="7">
    <source>
        <dbReference type="HAMAP-Rule" id="MF_00150"/>
    </source>
</evidence>
<comment type="function">
    <text evidence="7">Catalyzes the NADPH-dependent reduction of N-acetyl-5-glutamyl phosphate to yield N-acetyl-L-glutamate 5-semialdehyde.</text>
</comment>
<feature type="domain" description="Semialdehyde dehydrogenase NAD-binding" evidence="9">
    <location>
        <begin position="4"/>
        <end position="143"/>
    </location>
</feature>
<dbReference type="GO" id="GO:0003942">
    <property type="term" value="F:N-acetyl-gamma-glutamyl-phosphate reductase activity"/>
    <property type="evidence" value="ECO:0007669"/>
    <property type="project" value="UniProtKB-UniRule"/>
</dbReference>
<evidence type="ECO:0000313" key="10">
    <source>
        <dbReference type="EMBL" id="OSM01427.1"/>
    </source>
</evidence>
<evidence type="ECO:0000256" key="2">
    <source>
        <dbReference type="ARBA" id="ARBA00022571"/>
    </source>
</evidence>
<evidence type="ECO:0000256" key="8">
    <source>
        <dbReference type="PROSITE-ProRule" id="PRU10010"/>
    </source>
</evidence>
<dbReference type="AlphaFoldDB" id="A0A1Y2K176"/>